<protein>
    <submittedName>
        <fullName evidence="1">Retron St85 family effector protein</fullName>
    </submittedName>
</protein>
<gene>
    <name evidence="1" type="ORF">ACFFF7_01885</name>
</gene>
<accession>A0ABV6PEB0</accession>
<dbReference type="InterPro" id="IPR049725">
    <property type="entry name" value="STM3845-like"/>
</dbReference>
<evidence type="ECO:0000313" key="1">
    <source>
        <dbReference type="EMBL" id="MFC0588156.1"/>
    </source>
</evidence>
<dbReference type="RefSeq" id="WP_379479663.1">
    <property type="nucleotide sequence ID" value="NZ_JBHLTL010000001.1"/>
</dbReference>
<dbReference type="EMBL" id="JBHLTL010000001">
    <property type="protein sequence ID" value="MFC0588156.1"/>
    <property type="molecule type" value="Genomic_DNA"/>
</dbReference>
<keyword evidence="2" id="KW-1185">Reference proteome</keyword>
<dbReference type="NCBIfam" id="NF038232">
    <property type="entry name" value="STM3845_fam"/>
    <property type="match status" value="1"/>
</dbReference>
<reference evidence="1 2" key="1">
    <citation type="submission" date="2024-09" db="EMBL/GenBank/DDBJ databases">
        <authorList>
            <person name="Sun Q."/>
            <person name="Mori K."/>
        </authorList>
    </citation>
    <scope>NUCLEOTIDE SEQUENCE [LARGE SCALE GENOMIC DNA]</scope>
    <source>
        <strain evidence="1 2">NCAIM B.02537</strain>
    </source>
</reference>
<evidence type="ECO:0000313" key="2">
    <source>
        <dbReference type="Proteomes" id="UP001589943"/>
    </source>
</evidence>
<dbReference type="Proteomes" id="UP001589943">
    <property type="component" value="Unassembled WGS sequence"/>
</dbReference>
<organism evidence="1 2">
    <name type="scientific">Novosphingobium aquiterrae</name>
    <dbReference type="NCBI Taxonomy" id="624388"/>
    <lineage>
        <taxon>Bacteria</taxon>
        <taxon>Pseudomonadati</taxon>
        <taxon>Pseudomonadota</taxon>
        <taxon>Alphaproteobacteria</taxon>
        <taxon>Sphingomonadales</taxon>
        <taxon>Sphingomonadaceae</taxon>
        <taxon>Novosphingobium</taxon>
    </lineage>
</organism>
<name>A0ABV6PEB0_9SPHN</name>
<comment type="caution">
    <text evidence="1">The sequence shown here is derived from an EMBL/GenBank/DDBJ whole genome shotgun (WGS) entry which is preliminary data.</text>
</comment>
<sequence>MKKLTRVFLCGPGIGGANYRIREFARDVLSRLPNVEVHYGEDIENHSKFKKKRRDLQTLELEFAHAVDFTLLILESPGSMAELGTFSMVNNIRGRLIVLVTSQFYKDNSYIARGPLSLISKDFQSNVIYFDRNINEELRKRILYPLTFYKYAHYKLGYLYQSHIENAYRQREYGSSDYENFILKVRTEYEAAVTYVGISVLGTPTFPELIASTALSPTQASDALHHLYQSNKVLKESSGRYRPLAGFGDLIFDGFSTTSISESRAKFIAALDSSTLS</sequence>
<proteinExistence type="predicted"/>